<keyword evidence="1" id="KW-0175">Coiled coil</keyword>
<reference evidence="2 3" key="1">
    <citation type="submission" date="2018-06" db="EMBL/GenBank/DDBJ databases">
        <authorList>
            <consortium name="Pathogen Informatics"/>
            <person name="Doyle S."/>
        </authorList>
    </citation>
    <scope>NUCLEOTIDE SEQUENCE [LARGE SCALE GENOMIC DNA]</scope>
    <source>
        <strain evidence="2 3">NCTC13102</strain>
    </source>
</reference>
<dbReference type="RefSeq" id="WP_112059200.1">
    <property type="nucleotide sequence ID" value="NZ_UAWL01000020.1"/>
</dbReference>
<dbReference type="EMBL" id="UAWL01000020">
    <property type="protein sequence ID" value="SQC36309.1"/>
    <property type="molecule type" value="Genomic_DNA"/>
</dbReference>
<evidence type="ECO:0000313" key="2">
    <source>
        <dbReference type="EMBL" id="SQC36309.1"/>
    </source>
</evidence>
<gene>
    <name evidence="2" type="ORF">NCTC13102_02119</name>
</gene>
<feature type="coiled-coil region" evidence="1">
    <location>
        <begin position="1"/>
        <end position="48"/>
    </location>
</feature>
<evidence type="ECO:0000313" key="3">
    <source>
        <dbReference type="Proteomes" id="UP000250166"/>
    </source>
</evidence>
<dbReference type="AlphaFoldDB" id="A0A2X3GH79"/>
<name>A0A2X3GH79_9HELI</name>
<accession>A0A2X3GH79</accession>
<proteinExistence type="predicted"/>
<organism evidence="2 3">
    <name type="scientific">Helicobacter fennelliae</name>
    <dbReference type="NCBI Taxonomy" id="215"/>
    <lineage>
        <taxon>Bacteria</taxon>
        <taxon>Pseudomonadati</taxon>
        <taxon>Campylobacterota</taxon>
        <taxon>Epsilonproteobacteria</taxon>
        <taxon>Campylobacterales</taxon>
        <taxon>Helicobacteraceae</taxon>
        <taxon>Helicobacter</taxon>
    </lineage>
</organism>
<protein>
    <submittedName>
        <fullName evidence="2">Uncharacterized protein</fullName>
    </submittedName>
</protein>
<dbReference type="Proteomes" id="UP000250166">
    <property type="component" value="Unassembled WGS sequence"/>
</dbReference>
<evidence type="ECO:0000256" key="1">
    <source>
        <dbReference type="SAM" id="Coils"/>
    </source>
</evidence>
<sequence>MTNINEELNNIKKQRESRKAEDKLIDKIDKLSKLRDKQQKVLESIELKIKTTFDELTKLTQGA</sequence>